<dbReference type="OrthoDB" id="4864163at2759"/>
<dbReference type="EMBL" id="SRPO01000191">
    <property type="protein sequence ID" value="KAG5937184.1"/>
    <property type="molecule type" value="Genomic_DNA"/>
</dbReference>
<gene>
    <name evidence="1" type="ORF">E4U60_002084</name>
</gene>
<comment type="caution">
    <text evidence="1">The sequence shown here is derived from an EMBL/GenBank/DDBJ whole genome shotgun (WGS) entry which is preliminary data.</text>
</comment>
<dbReference type="Proteomes" id="UP000706124">
    <property type="component" value="Unassembled WGS sequence"/>
</dbReference>
<protein>
    <submittedName>
        <fullName evidence="1">Uncharacterized protein</fullName>
    </submittedName>
</protein>
<accession>A0A9P7MC44</accession>
<proteinExistence type="predicted"/>
<organism evidence="1 2">
    <name type="scientific">Claviceps pazoutovae</name>
    <dbReference type="NCBI Taxonomy" id="1649127"/>
    <lineage>
        <taxon>Eukaryota</taxon>
        <taxon>Fungi</taxon>
        <taxon>Dikarya</taxon>
        <taxon>Ascomycota</taxon>
        <taxon>Pezizomycotina</taxon>
        <taxon>Sordariomycetes</taxon>
        <taxon>Hypocreomycetidae</taxon>
        <taxon>Hypocreales</taxon>
        <taxon>Clavicipitaceae</taxon>
        <taxon>Claviceps</taxon>
    </lineage>
</organism>
<name>A0A9P7MC44_9HYPO</name>
<evidence type="ECO:0000313" key="2">
    <source>
        <dbReference type="Proteomes" id="UP000706124"/>
    </source>
</evidence>
<reference evidence="1 2" key="1">
    <citation type="journal article" date="2020" name="bioRxiv">
        <title>Whole genome comparisons of ergot fungi reveals the divergence and evolution of species within the genus Claviceps are the result of varying mechanisms driving genome evolution and host range expansion.</title>
        <authorList>
            <person name="Wyka S.A."/>
            <person name="Mondo S.J."/>
            <person name="Liu M."/>
            <person name="Dettman J."/>
            <person name="Nalam V."/>
            <person name="Broders K.D."/>
        </authorList>
    </citation>
    <scope>NUCLEOTIDE SEQUENCE [LARGE SCALE GENOMIC DNA]</scope>
    <source>
        <strain evidence="1 2">CCC 1485</strain>
    </source>
</reference>
<dbReference type="AlphaFoldDB" id="A0A9P7MC44"/>
<evidence type="ECO:0000313" key="1">
    <source>
        <dbReference type="EMBL" id="KAG5937184.1"/>
    </source>
</evidence>
<keyword evidence="2" id="KW-1185">Reference proteome</keyword>
<sequence length="281" mass="31505">MSDSESITMRTPESGACALAFKVYITASDLKESAVLQALSRYHHGEIEDIVIERFDGLDTQEVIHIHRNSSHHEYGTHPTLLLILDSTDLEERGALLVSLNEYHGFDDALRLIPDLSIDFMSSLSASAEGWYTLRLDVPDEKTAATPFRWFALYKASSQRGTFNEAVVAMNRGVQEAGVAGPDRESGVEELPRIYTAARGRQRSLDQIIDDHPFFAETRGVDPDHFAVIDGEYRKKGALIVQVSPERDSFRCKGDVAGEILRWIFINFMTWDEAKAIAWGL</sequence>